<name>A0AAV5CNG2_ELECO</name>
<evidence type="ECO:0000313" key="1">
    <source>
        <dbReference type="EMBL" id="GJM99572.1"/>
    </source>
</evidence>
<reference evidence="1" key="1">
    <citation type="journal article" date="2018" name="DNA Res.">
        <title>Multiple hybrid de novo genome assembly of finger millet, an orphan allotetraploid crop.</title>
        <authorList>
            <person name="Hatakeyama M."/>
            <person name="Aluri S."/>
            <person name="Balachadran M.T."/>
            <person name="Sivarajan S.R."/>
            <person name="Patrignani A."/>
            <person name="Gruter S."/>
            <person name="Poveda L."/>
            <person name="Shimizu-Inatsugi R."/>
            <person name="Baeten J."/>
            <person name="Francoijs K.J."/>
            <person name="Nataraja K.N."/>
            <person name="Reddy Y.A.N."/>
            <person name="Phadnis S."/>
            <person name="Ravikumar R.L."/>
            <person name="Schlapbach R."/>
            <person name="Sreeman S.M."/>
            <person name="Shimizu K.K."/>
        </authorList>
    </citation>
    <scope>NUCLEOTIDE SEQUENCE</scope>
</reference>
<dbReference type="PANTHER" id="PTHR34591">
    <property type="entry name" value="OS03G0653100 PROTEIN-RELATED"/>
    <property type="match status" value="1"/>
</dbReference>
<proteinExistence type="predicted"/>
<organism evidence="1 2">
    <name type="scientific">Eleusine coracana subsp. coracana</name>
    <dbReference type="NCBI Taxonomy" id="191504"/>
    <lineage>
        <taxon>Eukaryota</taxon>
        <taxon>Viridiplantae</taxon>
        <taxon>Streptophyta</taxon>
        <taxon>Embryophyta</taxon>
        <taxon>Tracheophyta</taxon>
        <taxon>Spermatophyta</taxon>
        <taxon>Magnoliopsida</taxon>
        <taxon>Liliopsida</taxon>
        <taxon>Poales</taxon>
        <taxon>Poaceae</taxon>
        <taxon>PACMAD clade</taxon>
        <taxon>Chloridoideae</taxon>
        <taxon>Cynodonteae</taxon>
        <taxon>Eleusininae</taxon>
        <taxon>Eleusine</taxon>
    </lineage>
</organism>
<dbReference type="Proteomes" id="UP001054889">
    <property type="component" value="Unassembled WGS sequence"/>
</dbReference>
<accession>A0AAV5CNG2</accession>
<comment type="caution">
    <text evidence="1">The sequence shown here is derived from an EMBL/GenBank/DDBJ whole genome shotgun (WGS) entry which is preliminary data.</text>
</comment>
<dbReference type="AlphaFoldDB" id="A0AAV5CNG2"/>
<evidence type="ECO:0000313" key="2">
    <source>
        <dbReference type="Proteomes" id="UP001054889"/>
    </source>
</evidence>
<dbReference type="PANTHER" id="PTHR34591:SF13">
    <property type="entry name" value="OS03G0669900 PROTEIN"/>
    <property type="match status" value="1"/>
</dbReference>
<sequence>MGLNKIASKLEDYVVMDYPFDMPHVIGSCNGLLLLEGRVVNPATRRWTCLPPCPALPEGTSSFGMDNPYLAFDPVVSPHYEVVLMKDCFDYDSTLLTNSEWPPSPYTMCAYSSETGAWKERSFVREGRPACTLAAVQAAPEPEYRHCAYWRGALYVHCKSDLR</sequence>
<gene>
    <name evidence="1" type="primary">ga16686</name>
    <name evidence="1" type="ORF">PR202_ga16686</name>
</gene>
<dbReference type="EMBL" id="BQKI01000007">
    <property type="protein sequence ID" value="GJM99572.1"/>
    <property type="molecule type" value="Genomic_DNA"/>
</dbReference>
<reference evidence="1" key="2">
    <citation type="submission" date="2021-12" db="EMBL/GenBank/DDBJ databases">
        <title>Resequencing data analysis of finger millet.</title>
        <authorList>
            <person name="Hatakeyama M."/>
            <person name="Aluri S."/>
            <person name="Balachadran M.T."/>
            <person name="Sivarajan S.R."/>
            <person name="Poveda L."/>
            <person name="Shimizu-Inatsugi R."/>
            <person name="Schlapbach R."/>
            <person name="Sreeman S.M."/>
            <person name="Shimizu K.K."/>
        </authorList>
    </citation>
    <scope>NUCLEOTIDE SEQUENCE</scope>
</reference>
<keyword evidence="2" id="KW-1185">Reference proteome</keyword>
<protein>
    <submittedName>
        <fullName evidence="1">Uncharacterized protein</fullName>
    </submittedName>
</protein>